<gene>
    <name evidence="1" type="ORF">JN12_03250</name>
</gene>
<accession>A0A562VGD5</accession>
<proteinExistence type="predicted"/>
<name>A0A562VGD5_9BACT</name>
<evidence type="ECO:0000313" key="2">
    <source>
        <dbReference type="Proteomes" id="UP000319449"/>
    </source>
</evidence>
<dbReference type="Proteomes" id="UP000319449">
    <property type="component" value="Unassembled WGS sequence"/>
</dbReference>
<dbReference type="RefSeq" id="WP_246125894.1">
    <property type="nucleotide sequence ID" value="NZ_VLLN01000024.1"/>
</dbReference>
<dbReference type="EMBL" id="VLLN01000024">
    <property type="protein sequence ID" value="TWJ16891.1"/>
    <property type="molecule type" value="Genomic_DNA"/>
</dbReference>
<keyword evidence="2" id="KW-1185">Reference proteome</keyword>
<protein>
    <submittedName>
        <fullName evidence="1">Uncharacterized protein</fullName>
    </submittedName>
</protein>
<organism evidence="1 2">
    <name type="scientific">Geobacter argillaceus</name>
    <dbReference type="NCBI Taxonomy" id="345631"/>
    <lineage>
        <taxon>Bacteria</taxon>
        <taxon>Pseudomonadati</taxon>
        <taxon>Thermodesulfobacteriota</taxon>
        <taxon>Desulfuromonadia</taxon>
        <taxon>Geobacterales</taxon>
        <taxon>Geobacteraceae</taxon>
        <taxon>Geobacter</taxon>
    </lineage>
</organism>
<reference evidence="1 2" key="1">
    <citation type="submission" date="2019-07" db="EMBL/GenBank/DDBJ databases">
        <title>Genomic Encyclopedia of Archaeal and Bacterial Type Strains, Phase II (KMG-II): from individual species to whole genera.</title>
        <authorList>
            <person name="Goeker M."/>
        </authorList>
    </citation>
    <scope>NUCLEOTIDE SEQUENCE [LARGE SCALE GENOMIC DNA]</scope>
    <source>
        <strain evidence="1 2">ATCC BAA-1139</strain>
    </source>
</reference>
<sequence length="150" mass="17186">MSTTVHRKDMTSADFTLLAKFSRALVNSTALFGKQMVHELPVDYMQLPVWRKTADGWQVAGVRAFHSERIGISVNDFRRICRYLQEKESIVVGVLFRLSMIDVLTYSETTGKKELRQRFPDLTKPIINGVCSWVDDGFVLEKRRALGAFK</sequence>
<dbReference type="AlphaFoldDB" id="A0A562VGD5"/>
<comment type="caution">
    <text evidence="1">The sequence shown here is derived from an EMBL/GenBank/DDBJ whole genome shotgun (WGS) entry which is preliminary data.</text>
</comment>
<evidence type="ECO:0000313" key="1">
    <source>
        <dbReference type="EMBL" id="TWJ16891.1"/>
    </source>
</evidence>